<keyword evidence="2" id="KW-1185">Reference proteome</keyword>
<proteinExistence type="predicted"/>
<accession>A0A2U8DML2</accession>
<dbReference type="OrthoDB" id="2901859at2"/>
<organism evidence="1 2">
    <name type="scientific">Clostridium drakei</name>
    <dbReference type="NCBI Taxonomy" id="332101"/>
    <lineage>
        <taxon>Bacteria</taxon>
        <taxon>Bacillati</taxon>
        <taxon>Bacillota</taxon>
        <taxon>Clostridia</taxon>
        <taxon>Eubacteriales</taxon>
        <taxon>Clostridiaceae</taxon>
        <taxon>Clostridium</taxon>
    </lineage>
</organism>
<evidence type="ECO:0000313" key="1">
    <source>
        <dbReference type="EMBL" id="AWI03434.1"/>
    </source>
</evidence>
<protein>
    <submittedName>
        <fullName evidence="1">Uncharacterized protein</fullName>
    </submittedName>
</protein>
<dbReference type="AlphaFoldDB" id="A0A2U8DML2"/>
<reference evidence="2" key="1">
    <citation type="submission" date="2017-04" db="EMBL/GenBank/DDBJ databases">
        <authorList>
            <person name="Song Y."/>
            <person name="Cho B.-K."/>
        </authorList>
    </citation>
    <scope>NUCLEOTIDE SEQUENCE [LARGE SCALE GENOMIC DNA]</scope>
    <source>
        <strain evidence="2">SL1</strain>
    </source>
</reference>
<gene>
    <name evidence="1" type="ORF">B9W14_02645</name>
</gene>
<dbReference type="KEGG" id="cdrk:B9W14_02645"/>
<dbReference type="EMBL" id="CP020953">
    <property type="protein sequence ID" value="AWI03434.1"/>
    <property type="molecule type" value="Genomic_DNA"/>
</dbReference>
<evidence type="ECO:0000313" key="2">
    <source>
        <dbReference type="Proteomes" id="UP000244910"/>
    </source>
</evidence>
<dbReference type="RefSeq" id="WP_032078963.1">
    <property type="nucleotide sequence ID" value="NZ_CP020953.1"/>
</dbReference>
<dbReference type="Proteomes" id="UP000244910">
    <property type="component" value="Chromosome"/>
</dbReference>
<sequence length="72" mass="8259">MSDENVVTILNEKFENDKTGEKVQGLTIIVEGKLKQVMDIIVEKNEDYSNYTEVVRDALFEGINNIINKIKK</sequence>
<name>A0A2U8DML2_9CLOT</name>